<comment type="caution">
    <text evidence="1">The sequence shown here is derived from an EMBL/GenBank/DDBJ whole genome shotgun (WGS) entry which is preliminary data.</text>
</comment>
<proteinExistence type="predicted"/>
<gene>
    <name evidence="1" type="ORF">BX592_1314</name>
</gene>
<evidence type="ECO:0000313" key="1">
    <source>
        <dbReference type="EMBL" id="TDY38704.1"/>
    </source>
</evidence>
<accession>A0A4V3HCW8</accession>
<name>A0A4V3HCW8_9BURK</name>
<organism evidence="1 2">
    <name type="scientific">Paraburkholderia rhizosphaerae</name>
    <dbReference type="NCBI Taxonomy" id="480658"/>
    <lineage>
        <taxon>Bacteria</taxon>
        <taxon>Pseudomonadati</taxon>
        <taxon>Pseudomonadota</taxon>
        <taxon>Betaproteobacteria</taxon>
        <taxon>Burkholderiales</taxon>
        <taxon>Burkholderiaceae</taxon>
        <taxon>Paraburkholderia</taxon>
    </lineage>
</organism>
<protein>
    <submittedName>
        <fullName evidence="1">Uncharacterized protein</fullName>
    </submittedName>
</protein>
<dbReference type="Proteomes" id="UP000295509">
    <property type="component" value="Unassembled WGS sequence"/>
</dbReference>
<sequence length="214" mass="23706">MNPTRTPHSNPHAPYFSLIPTYVLARPGENGAYQVAGDGDENAASVGCYISPIHALIEAEYNALLGRRYDVAHAGSIDPQVFRTADGKGLTANLRLGWPVLDGRILLRENGGLAACSRRMVHRTDASSPPPCFEIDQEALDQLDEIHERAGLFAWREAHRDVTKWSSRRVNEVVTRAVASMTVTVGDISLSEEIALFDPEFEQWHIVPFADLMR</sequence>
<keyword evidence="2" id="KW-1185">Reference proteome</keyword>
<evidence type="ECO:0000313" key="2">
    <source>
        <dbReference type="Proteomes" id="UP000295509"/>
    </source>
</evidence>
<dbReference type="AlphaFoldDB" id="A0A4V3HCW8"/>
<dbReference type="EMBL" id="SORE01000031">
    <property type="protein sequence ID" value="TDY38704.1"/>
    <property type="molecule type" value="Genomic_DNA"/>
</dbReference>
<reference evidence="1 2" key="1">
    <citation type="submission" date="2019-03" db="EMBL/GenBank/DDBJ databases">
        <title>Genomic Encyclopedia of Type Strains, Phase III (KMG-III): the genomes of soil and plant-associated and newly described type strains.</title>
        <authorList>
            <person name="Whitman W."/>
        </authorList>
    </citation>
    <scope>NUCLEOTIDE SEQUENCE [LARGE SCALE GENOMIC DNA]</scope>
    <source>
        <strain evidence="1 2">LMG 29544</strain>
    </source>
</reference>